<dbReference type="InterPro" id="IPR010071">
    <property type="entry name" value="AA_adenyl_dom"/>
</dbReference>
<dbReference type="FunFam" id="3.40.50.12780:FF:000013">
    <property type="entry name" value="Long-chain-fatty-acid--AMP ligase FadD32"/>
    <property type="match status" value="1"/>
</dbReference>
<evidence type="ECO:0000313" key="11">
    <source>
        <dbReference type="EMBL" id="ARP61241.1"/>
    </source>
</evidence>
<dbReference type="Gene3D" id="3.40.50.12780">
    <property type="entry name" value="N-terminal domain of ligase-like"/>
    <property type="match status" value="2"/>
</dbReference>
<dbReference type="Gene3D" id="1.10.1200.10">
    <property type="entry name" value="ACP-like"/>
    <property type="match status" value="3"/>
</dbReference>
<dbReference type="GO" id="GO:0005829">
    <property type="term" value="C:cytosol"/>
    <property type="evidence" value="ECO:0007669"/>
    <property type="project" value="TreeGrafter"/>
</dbReference>
<dbReference type="RefSeq" id="WP_021036244.1">
    <property type="nucleotide sequence ID" value="NZ_CP021062.1"/>
</dbReference>
<dbReference type="FunFam" id="1.10.1200.10:FF:000005">
    <property type="entry name" value="Nonribosomal peptide synthetase 1"/>
    <property type="match status" value="1"/>
</dbReference>
<feature type="domain" description="Carrier" evidence="10">
    <location>
        <begin position="607"/>
        <end position="688"/>
    </location>
</feature>
<evidence type="ECO:0000256" key="1">
    <source>
        <dbReference type="ARBA" id="ARBA00001957"/>
    </source>
</evidence>
<dbReference type="InterPro" id="IPR045851">
    <property type="entry name" value="AMP-bd_C_sf"/>
</dbReference>
<dbReference type="InterPro" id="IPR001242">
    <property type="entry name" value="Condensation_dom"/>
</dbReference>
<dbReference type="GO" id="GO:0071766">
    <property type="term" value="P:Actinobacterium-type cell wall biogenesis"/>
    <property type="evidence" value="ECO:0007669"/>
    <property type="project" value="UniProtKB-ARBA"/>
</dbReference>
<dbReference type="PROSITE" id="PS00455">
    <property type="entry name" value="AMP_BINDING"/>
    <property type="match status" value="3"/>
</dbReference>
<dbReference type="Gene3D" id="3.30.300.30">
    <property type="match status" value="3"/>
</dbReference>
<evidence type="ECO:0000256" key="6">
    <source>
        <dbReference type="ARBA" id="ARBA00022832"/>
    </source>
</evidence>
<evidence type="ECO:0000313" key="12">
    <source>
        <dbReference type="Proteomes" id="UP000194143"/>
    </source>
</evidence>
<keyword evidence="9" id="KW-0045">Antibiotic biosynthesis</keyword>
<keyword evidence="6" id="KW-0276">Fatty acid metabolism</keyword>
<dbReference type="Gene3D" id="2.30.38.10">
    <property type="entry name" value="Luciferase, Domain 3"/>
    <property type="match status" value="1"/>
</dbReference>
<evidence type="ECO:0000256" key="2">
    <source>
        <dbReference type="ARBA" id="ARBA00006432"/>
    </source>
</evidence>
<dbReference type="CDD" id="cd19531">
    <property type="entry name" value="LCL_NRPS-like"/>
    <property type="match status" value="1"/>
</dbReference>
<keyword evidence="4" id="KW-0597">Phosphoprotein</keyword>
<dbReference type="GO" id="GO:0005524">
    <property type="term" value="F:ATP binding"/>
    <property type="evidence" value="ECO:0007669"/>
    <property type="project" value="UniProtKB-KW"/>
</dbReference>
<dbReference type="Proteomes" id="UP000194143">
    <property type="component" value="Plasmid poh1"/>
</dbReference>
<evidence type="ECO:0000256" key="5">
    <source>
        <dbReference type="ARBA" id="ARBA00022741"/>
    </source>
</evidence>
<comment type="cofactor">
    <cofactor evidence="1">
        <name>pantetheine 4'-phosphate</name>
        <dbReference type="ChEBI" id="CHEBI:47942"/>
    </cofactor>
</comment>
<dbReference type="InterPro" id="IPR020806">
    <property type="entry name" value="PKS_PP-bd"/>
</dbReference>
<dbReference type="GO" id="GO:0031177">
    <property type="term" value="F:phosphopantetheine binding"/>
    <property type="evidence" value="ECO:0007669"/>
    <property type="project" value="InterPro"/>
</dbReference>
<dbReference type="InterPro" id="IPR036736">
    <property type="entry name" value="ACP-like_sf"/>
</dbReference>
<name>A0A1W6WXJ1_BACTU</name>
<reference evidence="11 12" key="1">
    <citation type="submission" date="2017-04" db="EMBL/GenBank/DDBJ databases">
        <title>Complete Genome Sequence of Bacillus thuringiensis type Strain ATCC 10792.</title>
        <authorList>
            <person name="Oh D.-H."/>
            <person name="Park B.-J."/>
            <person name="Shuai W."/>
            <person name="Chelliah R."/>
        </authorList>
    </citation>
    <scope>NUCLEOTIDE SEQUENCE [LARGE SCALE GENOMIC DNA]</scope>
    <source>
        <strain evidence="11 12">ATCC 10792</strain>
        <plasmid evidence="11 12">poh1</plasmid>
    </source>
</reference>
<dbReference type="InterPro" id="IPR000873">
    <property type="entry name" value="AMP-dep_synth/lig_dom"/>
</dbReference>
<dbReference type="GO" id="GO:0008610">
    <property type="term" value="P:lipid biosynthetic process"/>
    <property type="evidence" value="ECO:0007669"/>
    <property type="project" value="InterPro"/>
</dbReference>
<dbReference type="Pfam" id="PF13193">
    <property type="entry name" value="AMP-binding_C"/>
    <property type="match status" value="2"/>
</dbReference>
<dbReference type="PROSITE" id="PS50075">
    <property type="entry name" value="CARRIER"/>
    <property type="match status" value="3"/>
</dbReference>
<dbReference type="InterPro" id="IPR042099">
    <property type="entry name" value="ANL_N_sf"/>
</dbReference>
<dbReference type="GO" id="GO:0006631">
    <property type="term" value="P:fatty acid metabolic process"/>
    <property type="evidence" value="ECO:0007669"/>
    <property type="project" value="UniProtKB-KW"/>
</dbReference>
<dbReference type="Gene3D" id="3.30.559.10">
    <property type="entry name" value="Chloramphenicol acetyltransferase-like domain"/>
    <property type="match status" value="2"/>
</dbReference>
<dbReference type="Pfam" id="PF00668">
    <property type="entry name" value="Condensation"/>
    <property type="match status" value="2"/>
</dbReference>
<dbReference type="InterPro" id="IPR009081">
    <property type="entry name" value="PP-bd_ACP"/>
</dbReference>
<keyword evidence="3" id="KW-0596">Phosphopantetheine</keyword>
<dbReference type="EMBL" id="CP021062">
    <property type="protein sequence ID" value="ARP61241.1"/>
    <property type="molecule type" value="Genomic_DNA"/>
</dbReference>
<keyword evidence="7" id="KW-0067">ATP-binding</keyword>
<dbReference type="Gene3D" id="3.40.50.980">
    <property type="match status" value="2"/>
</dbReference>
<dbReference type="GO" id="GO:0003824">
    <property type="term" value="F:catalytic activity"/>
    <property type="evidence" value="ECO:0007669"/>
    <property type="project" value="InterPro"/>
</dbReference>
<dbReference type="FunFam" id="3.30.300.30:FF:000010">
    <property type="entry name" value="Enterobactin synthetase component F"/>
    <property type="match status" value="2"/>
</dbReference>
<evidence type="ECO:0000256" key="9">
    <source>
        <dbReference type="ARBA" id="ARBA00023194"/>
    </source>
</evidence>
<keyword evidence="8" id="KW-0443">Lipid metabolism</keyword>
<dbReference type="CDD" id="cd05931">
    <property type="entry name" value="FAAL"/>
    <property type="match status" value="1"/>
</dbReference>
<dbReference type="Pfam" id="PF23024">
    <property type="entry name" value="AMP-dom_DIP2-like"/>
    <property type="match status" value="1"/>
</dbReference>
<geneLocation type="plasmid" evidence="11 12">
    <name>poh1</name>
</geneLocation>
<dbReference type="CDD" id="cd17643">
    <property type="entry name" value="A_NRPS_Cytc1-like"/>
    <property type="match status" value="1"/>
</dbReference>
<dbReference type="InterPro" id="IPR040097">
    <property type="entry name" value="FAAL/FAAC"/>
</dbReference>
<evidence type="ECO:0000256" key="7">
    <source>
        <dbReference type="ARBA" id="ARBA00022840"/>
    </source>
</evidence>
<protein>
    <submittedName>
        <fullName evidence="11">Non-ribosomal peptide synthetase</fullName>
    </submittedName>
</protein>
<accession>A0A1W6WXJ1</accession>
<dbReference type="GO" id="GO:0044550">
    <property type="term" value="P:secondary metabolite biosynthetic process"/>
    <property type="evidence" value="ECO:0007669"/>
    <property type="project" value="UniProtKB-ARBA"/>
</dbReference>
<dbReference type="Pfam" id="PF00550">
    <property type="entry name" value="PP-binding"/>
    <property type="match status" value="3"/>
</dbReference>
<dbReference type="FunFam" id="3.40.50.12780:FF:000012">
    <property type="entry name" value="Non-ribosomal peptide synthetase"/>
    <property type="match status" value="1"/>
</dbReference>
<dbReference type="Gene3D" id="3.30.559.30">
    <property type="entry name" value="Nonribosomal peptide synthetase, condensation domain"/>
    <property type="match status" value="2"/>
</dbReference>
<dbReference type="SMART" id="SM00823">
    <property type="entry name" value="PKS_PP"/>
    <property type="match status" value="2"/>
</dbReference>
<dbReference type="NCBIfam" id="NF003417">
    <property type="entry name" value="PRK04813.1"/>
    <property type="match status" value="4"/>
</dbReference>
<keyword evidence="12" id="KW-1185">Reference proteome</keyword>
<dbReference type="InterPro" id="IPR023213">
    <property type="entry name" value="CAT-like_dom_sf"/>
</dbReference>
<dbReference type="GO" id="GO:0017000">
    <property type="term" value="P:antibiotic biosynthetic process"/>
    <property type="evidence" value="ECO:0007669"/>
    <property type="project" value="UniProtKB-KW"/>
</dbReference>
<dbReference type="GeneID" id="67470480"/>
<dbReference type="FunFam" id="3.40.50.980:FF:000002">
    <property type="entry name" value="Enterobactin synthetase component F"/>
    <property type="match status" value="1"/>
</dbReference>
<dbReference type="FunFam" id="3.40.50.980:FF:000001">
    <property type="entry name" value="Non-ribosomal peptide synthetase"/>
    <property type="match status" value="2"/>
</dbReference>
<evidence type="ECO:0000259" key="10">
    <source>
        <dbReference type="PROSITE" id="PS50075"/>
    </source>
</evidence>
<dbReference type="SUPFAM" id="SSF56801">
    <property type="entry name" value="Acetyl-CoA synthetase-like"/>
    <property type="match status" value="3"/>
</dbReference>
<dbReference type="SUPFAM" id="SSF47336">
    <property type="entry name" value="ACP-like"/>
    <property type="match status" value="3"/>
</dbReference>
<keyword evidence="5" id="KW-0547">Nucleotide-binding</keyword>
<dbReference type="Pfam" id="PF00501">
    <property type="entry name" value="AMP-binding"/>
    <property type="match status" value="3"/>
</dbReference>
<evidence type="ECO:0000256" key="8">
    <source>
        <dbReference type="ARBA" id="ARBA00023098"/>
    </source>
</evidence>
<gene>
    <name evidence="11" type="ORF">CAB88_29910</name>
</gene>
<dbReference type="PROSITE" id="PS00012">
    <property type="entry name" value="PHOSPHOPANTETHEINE"/>
    <property type="match status" value="1"/>
</dbReference>
<dbReference type="InterPro" id="IPR020845">
    <property type="entry name" value="AMP-binding_CS"/>
</dbReference>
<evidence type="ECO:0000256" key="3">
    <source>
        <dbReference type="ARBA" id="ARBA00022450"/>
    </source>
</evidence>
<proteinExistence type="inferred from homology"/>
<dbReference type="PANTHER" id="PTHR45527:SF14">
    <property type="entry name" value="PLIPASTATIN SYNTHASE SUBUNIT B"/>
    <property type="match status" value="1"/>
</dbReference>
<organism evidence="11 12">
    <name type="scientific">Bacillus thuringiensis</name>
    <dbReference type="NCBI Taxonomy" id="1428"/>
    <lineage>
        <taxon>Bacteria</taxon>
        <taxon>Bacillati</taxon>
        <taxon>Bacillota</taxon>
        <taxon>Bacilli</taxon>
        <taxon>Bacillales</taxon>
        <taxon>Bacillaceae</taxon>
        <taxon>Bacillus</taxon>
        <taxon>Bacillus cereus group</taxon>
    </lineage>
</organism>
<evidence type="ECO:0000256" key="4">
    <source>
        <dbReference type="ARBA" id="ARBA00022553"/>
    </source>
</evidence>
<dbReference type="GO" id="GO:0043041">
    <property type="term" value="P:amino acid activation for nonribosomal peptide biosynthetic process"/>
    <property type="evidence" value="ECO:0007669"/>
    <property type="project" value="TreeGrafter"/>
</dbReference>
<dbReference type="SUPFAM" id="SSF52777">
    <property type="entry name" value="CoA-dependent acyltransferases"/>
    <property type="match status" value="4"/>
</dbReference>
<keyword evidence="11" id="KW-0614">Plasmid</keyword>
<sequence length="2866" mass="326460">MKGGVIVELFQNTLLLEMTSLVELLQYRAKEQGDVTAFQFLRDGEEDKISLTYGELDLKARAIGAWLQDRGAKNERVLLLYPPGIDYLAAFFGCLYAGAIAVPAYPPSSNRLMPRLKVILEDAEAKYILTQTKVSARMRKSEYFNNCAIEYLNTDEVPVGCEEYWVFPEVDRNTIAFLQYTSGSTSTPKGVMVTHGNILHNSKLIQQSFKTTEDDIGVIWLPPYHDMGLIGGLLQPLAVGFPVIFMSPIDFMQRPIRWLEAISKYKATVSGGPNFAFELLIEKTTPEQRAELDLSNWRLAFNGAEPVRAEVIEEFSKVFSVSGFRKEAFYPCYGLAENTLLVSGAKSKSQPVIHSFSIDDMKKNLVSILSKDGKVRNLVSSGIIAEEQEICIVNPDTGQECSSNEIGEIWIKGESAATGYWGREEQTIDTFQAFLPNKKGPFLRSGDLGFLYDGELYITGRIKDLIIIRGRNYYPQDIELIVENSHESLRKNATAAFSVIEEGEERLIVAQEISRQYRNVNVQEVASAIRQAVTAEHGIQVHSVLLLQFGSIPKTSSGKIQRHACRNGYLNEELKLIGEDVVQKTSGLDIEFEIEEILFNRQELVKLTQEERQIKLEKYLLQKVGVSLKIPVTNISVNQSLNSLGLDSITAIQLQSHIETDLEIVLEPTFLLEGPSILQIAQEMNNQLYREKYLTTKLEIDQIKSGEIPMSRGQQGLWFLYKLAPNSSAYNVSRAFNIEGKLDITSLQKSFQELVNRHCILRSSFYEYEGELIQNIAKQKDVSFQLVDVSNWKNEKLNEFLNVESSRNFTLEQGDTMRVYVLKRNESQYVMLWSFHHIVIDYWSIDVLFNELKTLYTRIIVGDVSTLRTNDYDYSSYVNWQNAMLNSSEGASKLEYWEEELSGELPILNLPIDYKRPPVQSNRGANLRLRLNKFIHNKLKEISKNRGVTLYNTLLSAYGVLMYRYTNQDDIIIGSYMAGRVKKEFANLVGYLTNAVPIRLNLAGNPTFNEMIERTNHKVIGAYRNQDYPFESLIKNLKIDRDSSRPPVFQTAFVMQNVGVYNKTLAPFTVGCETTKIDFDNASLSLFPLEDNSSLFDITTTVAESDEGLIFNFQYNTELFKEFTVKRMINHFEILIDSIIKNSDNSINLIPILTEKELLQLNDWSKKRVEYSTHLSIPQLFEKQVNLHGNAVAVRYMNQSLTYEELNKRANQLARYLTNLGVGPEVMVGITMERSIDLIVGILGVLKAGGAYIPLDPHAPAGRIQYMLEDSNVPIVLTQKNLVNNVQNDLTKIVCLDTNWQEIREMEDTNLISDITEDNLAYVIYTSGSTGNPKGVLIPHKNVVRLFKAADNHFNFNEKDIWTMFHSYAFDFSVWEIWGALLYGGKLIVVPYYVSRDPEQFYELLIKEKVTVLNQTPSAFRQLIHVDEKVNMPHELNLRYVIFGGEALEIQSLGGWFERHGDAKPQLINMYGITETTVHVTYRALSKADLDSQASVIGTAIPDLQVYILNQDLQHVPIGVIGEMYIGGAGVARGYLNKQELTEERFVKIPSLEQAGLVYKSGDLARYLPNGDIEYLGRIDDQVKIRGFRIELGEIEAILNQYSKVREGIVLVREDVPGDKKLIAYIVGDNLMPTAIGELRNYMSGQLPDYMVPSAFVLLDKFPLTINGKVDKKALPAPDMFAVERAKYIEPETQIEKILADTWEEVLGIQEIGIDDNFFLIGGDSIRSIKICSLAKERGLNISLEQIFKYQTIRDLSKVVDMQNSIEDKDVTVPPFSLISEEDRRIIPNGIEDAYPIPAIQMTIYYHSEVNEVYRSYLETYRLRADFNEEIFNEAINRLVKRHEIFRTSFDISSYSKPLQLVHENTELKLNVQDLRHMNGEEQEKYLKDFVSKEEHTKFDWSKPGLFRFHVHLLSDEIFQFTMCEPILDGWSVASTVTELLTNYRDLTETPNTLESKKLNAKFNRYVQLEQQTKESKEANEFWESKLQDVSTMQVPRWLKTSASRVTENNRLMLPISQQVSEGLIRLSRKVSVPLKDVVLAAHLKVVSLLTGQTDVVTGVVAGGRPEEPDAEKVLGSMINTMPFRLDIGNCSWEELVCKTFDAEREAHPYRRYPLVDLQRKYSGGKRMFETIFNYTHFHAYQDIGKKAGIEILNGEHRESAYVPLTVQFSIDPQTSQLMCVLDYYPEDINEEQINYISGYYVKTLELIAQGSSVNHHENCLLSNEEIDQVTLKNDDEVDFSVDECFHILFDKQVKKTPDNKAIVFQNQVITYQELQKRSNCLANYLKSIDVKPGMFVGYFGERNIDWAITVIGIFKAGAVYIPLDPKYPESRIEYLIEHSGMDVLLTYEKFTDRIPKDKLKIVSLDSSREQIESQNILYQHNEVTLNDLAYIIYTSGSTGLPKGVMVEHKGMINHLFAKIDVIDIKESDIVAQNATQCFDVSVWQLLSALLVGGQTYILPDEAELDPEVQLNEMEKANLTVFETVPTVLQSTLERISLNEEKRPSFSSLRWVVLNGETLPPELCRQWFKYYADIPMINACGATESSDDVNHQYILEPPALEENFISIGKVIPNCTVYILDQYMNPVPIGVPGELCYGGVCVGRGYLNDKEKTEKSFRKNPFSHDKNERLYKTGDLVRLRNDGAIEFLGRIDYQVKIRGFRIELGEVEAILSKHPDVIQVVALAHSDSSGNKRLIAYSTIEKNSNLTTKELRNYMKEQVPNHMIPSFFVFLDEFPIASTGKLDRKKLPDPIFNLNEDNFVEPKTDLEKKIAKIWANALGYQSVSMRDDFFENGGESLIATRLISLIRKEFQIDMSLRTLFEVTTVEGLVLAVKSELDLKQNQDLQDLISDLQGLSEEEINLILKDGQ</sequence>
<feature type="domain" description="Carrier" evidence="10">
    <location>
        <begin position="2760"/>
        <end position="2835"/>
    </location>
</feature>
<dbReference type="CDD" id="cd05930">
    <property type="entry name" value="A_NRPS"/>
    <property type="match status" value="1"/>
</dbReference>
<comment type="similarity">
    <text evidence="2">Belongs to the ATP-dependent AMP-binding enzyme family.</text>
</comment>
<feature type="domain" description="Carrier" evidence="10">
    <location>
        <begin position="1690"/>
        <end position="1764"/>
    </location>
</feature>
<dbReference type="InterPro" id="IPR006162">
    <property type="entry name" value="Ppantetheine_attach_site"/>
</dbReference>
<dbReference type="NCBIfam" id="TIGR01733">
    <property type="entry name" value="AA-adenyl-dom"/>
    <property type="match status" value="2"/>
</dbReference>
<dbReference type="PANTHER" id="PTHR45527">
    <property type="entry name" value="NONRIBOSOMAL PEPTIDE SYNTHETASE"/>
    <property type="match status" value="1"/>
</dbReference>
<dbReference type="InterPro" id="IPR025110">
    <property type="entry name" value="AMP-bd_C"/>
</dbReference>